<gene>
    <name evidence="1" type="ORF">I4F81_009848</name>
</gene>
<dbReference type="EMBL" id="CM020620">
    <property type="protein sequence ID" value="KAK1867341.1"/>
    <property type="molecule type" value="Genomic_DNA"/>
</dbReference>
<sequence length="294" mass="31269">MPAPPLSYVLPVNYSTSVSEAIMTLALRSDHMERRQPAAGPRSGRPAKRQRSGIAHEAAVPVAAAVAVTTALPPPPAPLTGHHAEVVDIGASISPVTPVAPATAPSCVSPHQAPLLQERRLSSLTDDQLTDAVAAVLGHIMRDTPVGALPDSSDPLSLFYGTNTQPFSLEFYIKRVAKHSGASPSALVVALALLQRWGGLALCELNIHRAVTTAVMLAAKWLDDVVYSNGHYASVGGVPSQGEMNALEVVMLTGIHWNVAVGKEEFEEWEREVVRMASLLDQPAMPSGLKRRRV</sequence>
<proteinExistence type="predicted"/>
<evidence type="ECO:0000313" key="1">
    <source>
        <dbReference type="EMBL" id="KAK1867341.1"/>
    </source>
</evidence>
<dbReference type="Proteomes" id="UP000798662">
    <property type="component" value="Chromosome 3"/>
</dbReference>
<protein>
    <submittedName>
        <fullName evidence="1">Uncharacterized protein</fullName>
    </submittedName>
</protein>
<organism evidence="1 2">
    <name type="scientific">Pyropia yezoensis</name>
    <name type="common">Susabi-nori</name>
    <name type="synonym">Porphyra yezoensis</name>
    <dbReference type="NCBI Taxonomy" id="2788"/>
    <lineage>
        <taxon>Eukaryota</taxon>
        <taxon>Rhodophyta</taxon>
        <taxon>Bangiophyceae</taxon>
        <taxon>Bangiales</taxon>
        <taxon>Bangiaceae</taxon>
        <taxon>Pyropia</taxon>
    </lineage>
</organism>
<accession>A0ACC3CBI0</accession>
<name>A0ACC3CBI0_PYRYE</name>
<keyword evidence="2" id="KW-1185">Reference proteome</keyword>
<reference evidence="1" key="1">
    <citation type="submission" date="2019-11" db="EMBL/GenBank/DDBJ databases">
        <title>Nori genome reveals adaptations in red seaweeds to the harsh intertidal environment.</title>
        <authorList>
            <person name="Wang D."/>
            <person name="Mao Y."/>
        </authorList>
    </citation>
    <scope>NUCLEOTIDE SEQUENCE</scope>
    <source>
        <tissue evidence="1">Gametophyte</tissue>
    </source>
</reference>
<comment type="caution">
    <text evidence="1">The sequence shown here is derived from an EMBL/GenBank/DDBJ whole genome shotgun (WGS) entry which is preliminary data.</text>
</comment>
<evidence type="ECO:0000313" key="2">
    <source>
        <dbReference type="Proteomes" id="UP000798662"/>
    </source>
</evidence>